<organism evidence="2 3">
    <name type="scientific">Zhouia amylolytica</name>
    <dbReference type="NCBI Taxonomy" id="376730"/>
    <lineage>
        <taxon>Bacteria</taxon>
        <taxon>Pseudomonadati</taxon>
        <taxon>Bacteroidota</taxon>
        <taxon>Flavobacteriia</taxon>
        <taxon>Flavobacteriales</taxon>
        <taxon>Flavobacteriaceae</taxon>
        <taxon>Zhouia</taxon>
    </lineage>
</organism>
<dbReference type="InterPro" id="IPR039968">
    <property type="entry name" value="BcerS-like"/>
</dbReference>
<dbReference type="AlphaFoldDB" id="A0A1I6TDN3"/>
<dbReference type="GO" id="GO:0016747">
    <property type="term" value="F:acyltransferase activity, transferring groups other than amino-acyl groups"/>
    <property type="evidence" value="ECO:0007669"/>
    <property type="project" value="InterPro"/>
</dbReference>
<dbReference type="SUPFAM" id="SSF55729">
    <property type="entry name" value="Acyl-CoA N-acyltransferases (Nat)"/>
    <property type="match status" value="1"/>
</dbReference>
<dbReference type="CDD" id="cd04301">
    <property type="entry name" value="NAT_SF"/>
    <property type="match status" value="1"/>
</dbReference>
<reference evidence="2 3" key="1">
    <citation type="submission" date="2016-10" db="EMBL/GenBank/DDBJ databases">
        <authorList>
            <person name="de Groot N.N."/>
        </authorList>
    </citation>
    <scope>NUCLEOTIDE SEQUENCE [LARGE SCALE GENOMIC DNA]</scope>
    <source>
        <strain evidence="2 3">CGMCC 1.6114</strain>
    </source>
</reference>
<gene>
    <name evidence="2" type="ORF">SAMN04487906_1982</name>
</gene>
<name>A0A1I6TDN3_9FLAO</name>
<sequence>MIEVREAITKKELTEFVKFPFQLYKDSKNWVPPIITDEVESFNKKTNPVFETADAHFYIAYKNNKAVGRMAAIINWTEVEKQRIKKVRFGWWDVIDDVEVTKALLKKVEAFGEKNHLDYIEGPMGFSNMDKVGVMTEGFDHLGTMVTWYNFPYYKDHLEQLGYVIEKEYNESEFYLDDVNPKYFTKGSELVKKRYGVKGLNFTKTKDLMPYVDQMFALFNEAYANLSSFVSITDAQIAFYKKKYISFINPEYIKFVVDKDDNVIAFGIVMPGFAEALQKTKGKLFPFGFIHLLKAKKQSKSAVFYLVGIHPEYQNKGITAVLFNEFYKVFSEKGVNHFIRTPELSDNAAARNMWKHFNPQVFVMRRTYRKNL</sequence>
<evidence type="ECO:0000313" key="3">
    <source>
        <dbReference type="Proteomes" id="UP000183209"/>
    </source>
</evidence>
<dbReference type="InterPro" id="IPR016181">
    <property type="entry name" value="Acyl_CoA_acyltransferase"/>
</dbReference>
<protein>
    <recommendedName>
        <fullName evidence="1">N-acetyltransferase domain-containing protein</fullName>
    </recommendedName>
</protein>
<dbReference type="Proteomes" id="UP000183209">
    <property type="component" value="Unassembled WGS sequence"/>
</dbReference>
<evidence type="ECO:0000259" key="1">
    <source>
        <dbReference type="Pfam" id="PF00583"/>
    </source>
</evidence>
<evidence type="ECO:0000313" key="2">
    <source>
        <dbReference type="EMBL" id="SFS87147.1"/>
    </source>
</evidence>
<dbReference type="EMBL" id="FPAG01000005">
    <property type="protein sequence ID" value="SFS87147.1"/>
    <property type="molecule type" value="Genomic_DNA"/>
</dbReference>
<dbReference type="Pfam" id="PF00583">
    <property type="entry name" value="Acetyltransf_1"/>
    <property type="match status" value="1"/>
</dbReference>
<dbReference type="OrthoDB" id="9806005at2"/>
<dbReference type="PANTHER" id="PTHR41368:SF1">
    <property type="entry name" value="PROTEIN YGHO"/>
    <property type="match status" value="1"/>
</dbReference>
<feature type="domain" description="N-acetyltransferase" evidence="1">
    <location>
        <begin position="247"/>
        <end position="355"/>
    </location>
</feature>
<accession>A0A1I6TDN3</accession>
<dbReference type="Gene3D" id="3.40.630.30">
    <property type="match status" value="1"/>
</dbReference>
<dbReference type="RefSeq" id="WP_074978552.1">
    <property type="nucleotide sequence ID" value="NZ_FPAG01000005.1"/>
</dbReference>
<dbReference type="PANTHER" id="PTHR41368">
    <property type="entry name" value="PROTEIN YGHO"/>
    <property type="match status" value="1"/>
</dbReference>
<dbReference type="InterPro" id="IPR000182">
    <property type="entry name" value="GNAT_dom"/>
</dbReference>
<proteinExistence type="predicted"/>